<keyword evidence="3" id="KW-1185">Reference proteome</keyword>
<dbReference type="AlphaFoldDB" id="S3CJ24"/>
<dbReference type="Pfam" id="PF13668">
    <property type="entry name" value="Ferritin_2"/>
    <property type="match status" value="1"/>
</dbReference>
<dbReference type="PANTHER" id="PTHR38705:SF1">
    <property type="entry name" value="PROTEIN RDS1"/>
    <property type="match status" value="1"/>
</dbReference>
<evidence type="ECO:0000256" key="1">
    <source>
        <dbReference type="SAM" id="SignalP"/>
    </source>
</evidence>
<proteinExistence type="predicted"/>
<gene>
    <name evidence="2" type="ORF">GLAREA_02430</name>
</gene>
<protein>
    <submittedName>
        <fullName evidence="2">Protein rds1</fullName>
    </submittedName>
</protein>
<dbReference type="Proteomes" id="UP000016922">
    <property type="component" value="Unassembled WGS sequence"/>
</dbReference>
<name>S3CJ24_GLAL2</name>
<reference evidence="2 3" key="1">
    <citation type="journal article" date="2013" name="BMC Genomics">
        <title>Genomics-driven discovery of the pneumocandin biosynthetic gene cluster in the fungus Glarea lozoyensis.</title>
        <authorList>
            <person name="Chen L."/>
            <person name="Yue Q."/>
            <person name="Zhang X."/>
            <person name="Xiang M."/>
            <person name="Wang C."/>
            <person name="Li S."/>
            <person name="Che Y."/>
            <person name="Ortiz-Lopez F.J."/>
            <person name="Bills G.F."/>
            <person name="Liu X."/>
            <person name="An Z."/>
        </authorList>
    </citation>
    <scope>NUCLEOTIDE SEQUENCE [LARGE SCALE GENOMIC DNA]</scope>
    <source>
        <strain evidence="3">ATCC 20868 / MF5171</strain>
    </source>
</reference>
<keyword evidence="1" id="KW-0732">Signal</keyword>
<dbReference type="KEGG" id="glz:GLAREA_02430"/>
<dbReference type="RefSeq" id="XP_008085707.1">
    <property type="nucleotide sequence ID" value="XM_008087516.1"/>
</dbReference>
<dbReference type="OMA" id="TEPRYMV"/>
<sequence>MKSLAICAACVGVVAAIADGHVSEAAYSASRSCYVSSMLSSYSSAIASQTATTTGALQTDILAPSIPHLPPGPSATAYPRDGLLHGAQPAPFTPSGGLGTNGSEPLYVPETDFDFQSISLALYQEYIELDLFHWVLEYFSPAEFEAAGISPEEQYLIKYMGDQEIGHAELMANILGPAAPKPCTYRYPFTTVEGFIEYSIKNTRYGESGVLGFLAHLNSRPSADLISQTITVESRQQAIFRQFKGLFPMPFYFVPGVPQSWQWTLLAPDIVSCPANQTRLIWQNFPALRISNNPDNTLTCGCDWPTVKPAITHNMSTPLSAPGRVVEFSWDLPGQPVGPNLSYVTTTQAGPPKFVAWVSQLNVTYSPLTVLNGTSGTTIQPNGTTLGGAPAINGTVFVAVTDTDLFVTPFNITLINPHVVAGPALYQSG</sequence>
<dbReference type="EMBL" id="KE145370">
    <property type="protein sequence ID" value="EPE26517.1"/>
    <property type="molecule type" value="Genomic_DNA"/>
</dbReference>
<dbReference type="PANTHER" id="PTHR38705">
    <property type="entry name" value="PROTEIN RDS1"/>
    <property type="match status" value="1"/>
</dbReference>
<evidence type="ECO:0000313" key="2">
    <source>
        <dbReference type="EMBL" id="EPE26517.1"/>
    </source>
</evidence>
<feature type="chain" id="PRO_5004518661" evidence="1">
    <location>
        <begin position="17"/>
        <end position="429"/>
    </location>
</feature>
<dbReference type="OrthoDB" id="2098436at2759"/>
<dbReference type="GeneID" id="19461487"/>
<dbReference type="InterPro" id="IPR039254">
    <property type="entry name" value="Rds1"/>
</dbReference>
<dbReference type="eggNOG" id="ENOG502QSE0">
    <property type="taxonomic scope" value="Eukaryota"/>
</dbReference>
<evidence type="ECO:0000313" key="3">
    <source>
        <dbReference type="Proteomes" id="UP000016922"/>
    </source>
</evidence>
<dbReference type="HOGENOM" id="CLU_028606_0_0_1"/>
<accession>S3CJ24</accession>
<organism evidence="2 3">
    <name type="scientific">Glarea lozoyensis (strain ATCC 20868 / MF5171)</name>
    <dbReference type="NCBI Taxonomy" id="1116229"/>
    <lineage>
        <taxon>Eukaryota</taxon>
        <taxon>Fungi</taxon>
        <taxon>Dikarya</taxon>
        <taxon>Ascomycota</taxon>
        <taxon>Pezizomycotina</taxon>
        <taxon>Leotiomycetes</taxon>
        <taxon>Helotiales</taxon>
        <taxon>Helotiaceae</taxon>
        <taxon>Glarea</taxon>
    </lineage>
</organism>
<feature type="signal peptide" evidence="1">
    <location>
        <begin position="1"/>
        <end position="16"/>
    </location>
</feature>